<evidence type="ECO:0000313" key="4">
    <source>
        <dbReference type="EMBL" id="OZY84709.1"/>
    </source>
</evidence>
<dbReference type="Pfam" id="PF00497">
    <property type="entry name" value="SBP_bac_3"/>
    <property type="match status" value="1"/>
</dbReference>
<evidence type="ECO:0000256" key="2">
    <source>
        <dbReference type="ARBA" id="ARBA00022729"/>
    </source>
</evidence>
<dbReference type="PANTHER" id="PTHR35936:SF25">
    <property type="entry name" value="ABC TRANSPORTER SUBSTRATE-BINDING PROTEIN"/>
    <property type="match status" value="1"/>
</dbReference>
<dbReference type="EMBL" id="NHNI01000002">
    <property type="protein sequence ID" value="OZY84709.1"/>
    <property type="molecule type" value="Genomic_DNA"/>
</dbReference>
<comment type="similarity">
    <text evidence="1">Belongs to the bacterial solute-binding protein 3 family.</text>
</comment>
<dbReference type="Gene3D" id="3.40.190.10">
    <property type="entry name" value="Periplasmic binding protein-like II"/>
    <property type="match status" value="2"/>
</dbReference>
<proteinExistence type="inferred from homology"/>
<gene>
    <name evidence="4" type="ORF">CBP51_16185</name>
</gene>
<organism evidence="4 5">
    <name type="scientific">Cellvibrio mixtus</name>
    <dbReference type="NCBI Taxonomy" id="39650"/>
    <lineage>
        <taxon>Bacteria</taxon>
        <taxon>Pseudomonadati</taxon>
        <taxon>Pseudomonadota</taxon>
        <taxon>Gammaproteobacteria</taxon>
        <taxon>Cellvibrionales</taxon>
        <taxon>Cellvibrionaceae</taxon>
        <taxon>Cellvibrio</taxon>
    </lineage>
</organism>
<evidence type="ECO:0000259" key="3">
    <source>
        <dbReference type="SMART" id="SM00062"/>
    </source>
</evidence>
<dbReference type="PANTHER" id="PTHR35936">
    <property type="entry name" value="MEMBRANE-BOUND LYTIC MUREIN TRANSGLYCOSYLASE F"/>
    <property type="match status" value="1"/>
</dbReference>
<dbReference type="AlphaFoldDB" id="A0A266Q5T8"/>
<sequence length="277" mass="31244">MSLVKLIGYSLALTLGYSLGCTAEAPKQQPQTLRIATGEFAPWTGKQLPDDGHVNHIIREAFAAQGVAVKFVYLPWKRAFEEARLGKFDATSYWYDNTERREAMLFSEPVVVNRTVFFQRANTDAIHWKGFDDLSHYRMSATLGFTYTEDFYRAVDSQVISPIMVPSDIQNIKLLMADRVDLFATDEMSGFYMAAQLSIDPRKLKVIEPPLSSPKGYLLASKTHPNAQWLITTFNTGLQKLKASGAYQKILDRVDNNSFYNPTVSLRNTNKPAQPAK</sequence>
<name>A0A266Q5T8_9GAMM</name>
<dbReference type="RefSeq" id="WP_094985734.1">
    <property type="nucleotide sequence ID" value="NZ_NHNI01000002.1"/>
</dbReference>
<dbReference type="InterPro" id="IPR001638">
    <property type="entry name" value="Solute-binding_3/MltF_N"/>
</dbReference>
<evidence type="ECO:0000313" key="5">
    <source>
        <dbReference type="Proteomes" id="UP000216101"/>
    </source>
</evidence>
<keyword evidence="2" id="KW-0732">Signal</keyword>
<accession>A0A266Q5T8</accession>
<dbReference type="SUPFAM" id="SSF53850">
    <property type="entry name" value="Periplasmic binding protein-like II"/>
    <property type="match status" value="1"/>
</dbReference>
<evidence type="ECO:0000256" key="1">
    <source>
        <dbReference type="ARBA" id="ARBA00010333"/>
    </source>
</evidence>
<dbReference type="Proteomes" id="UP000216101">
    <property type="component" value="Unassembled WGS sequence"/>
</dbReference>
<reference evidence="5" key="1">
    <citation type="submission" date="2017-05" db="EMBL/GenBank/DDBJ databases">
        <authorList>
            <person name="Barney B.M."/>
        </authorList>
    </citation>
    <scope>NUCLEOTIDE SEQUENCE [LARGE SCALE GENOMIC DNA]</scope>
    <source>
        <strain evidence="5">PSBB022</strain>
    </source>
</reference>
<protein>
    <recommendedName>
        <fullName evidence="3">Solute-binding protein family 3/N-terminal domain-containing protein</fullName>
    </recommendedName>
</protein>
<comment type="caution">
    <text evidence="4">The sequence shown here is derived from an EMBL/GenBank/DDBJ whole genome shotgun (WGS) entry which is preliminary data.</text>
</comment>
<dbReference type="SMART" id="SM00062">
    <property type="entry name" value="PBPb"/>
    <property type="match status" value="1"/>
</dbReference>
<feature type="domain" description="Solute-binding protein family 3/N-terminal" evidence="3">
    <location>
        <begin position="32"/>
        <end position="254"/>
    </location>
</feature>
<keyword evidence="5" id="KW-1185">Reference proteome</keyword>